<dbReference type="Pfam" id="PF08310">
    <property type="entry name" value="LGFP"/>
    <property type="match status" value="4"/>
</dbReference>
<dbReference type="SUPFAM" id="SSF55816">
    <property type="entry name" value="5'-nucleotidase (syn. UDP-sugar hydrolase), C-terminal domain"/>
    <property type="match status" value="1"/>
</dbReference>
<feature type="signal peptide" evidence="2">
    <location>
        <begin position="1"/>
        <end position="29"/>
    </location>
</feature>
<dbReference type="RefSeq" id="WP_094404418.1">
    <property type="nucleotide sequence ID" value="NZ_NMVO01000001.1"/>
</dbReference>
<feature type="compositionally biased region" description="Low complexity" evidence="1">
    <location>
        <begin position="30"/>
        <end position="71"/>
    </location>
</feature>
<dbReference type="OrthoDB" id="1016457at2"/>
<feature type="region of interest" description="Disordered" evidence="1">
    <location>
        <begin position="30"/>
        <end position="79"/>
    </location>
</feature>
<dbReference type="Gene3D" id="3.60.21.10">
    <property type="match status" value="1"/>
</dbReference>
<accession>A0A255GW93</accession>
<keyword evidence="5" id="KW-1185">Reference proteome</keyword>
<feature type="domain" description="5'-Nucleotidase C-terminal" evidence="3">
    <location>
        <begin position="401"/>
        <end position="560"/>
    </location>
</feature>
<dbReference type="Pfam" id="PF02872">
    <property type="entry name" value="5_nucleotid_C"/>
    <property type="match status" value="1"/>
</dbReference>
<dbReference type="GO" id="GO:0008253">
    <property type="term" value="F:5'-nucleotidase activity"/>
    <property type="evidence" value="ECO:0007669"/>
    <property type="project" value="TreeGrafter"/>
</dbReference>
<keyword evidence="2" id="KW-0732">Signal</keyword>
<evidence type="ECO:0000259" key="3">
    <source>
        <dbReference type="Pfam" id="PF02872"/>
    </source>
</evidence>
<dbReference type="InterPro" id="IPR008334">
    <property type="entry name" value="5'-Nucleotdase_C"/>
</dbReference>
<comment type="caution">
    <text evidence="4">The sequence shown here is derived from an EMBL/GenBank/DDBJ whole genome shotgun (WGS) entry which is preliminary data.</text>
</comment>
<organism evidence="4 5">
    <name type="scientific">Enemella evansiae</name>
    <dbReference type="NCBI Taxonomy" id="2016499"/>
    <lineage>
        <taxon>Bacteria</taxon>
        <taxon>Bacillati</taxon>
        <taxon>Actinomycetota</taxon>
        <taxon>Actinomycetes</taxon>
        <taxon>Propionibacteriales</taxon>
        <taxon>Propionibacteriaceae</taxon>
        <taxon>Enemella</taxon>
    </lineage>
</organism>
<dbReference type="Gene3D" id="3.90.780.10">
    <property type="entry name" value="5'-Nucleotidase, C-terminal domain"/>
    <property type="match status" value="1"/>
</dbReference>
<dbReference type="SUPFAM" id="SSF56300">
    <property type="entry name" value="Metallo-dependent phosphatases"/>
    <property type="match status" value="1"/>
</dbReference>
<evidence type="ECO:0000313" key="5">
    <source>
        <dbReference type="Proteomes" id="UP000215896"/>
    </source>
</evidence>
<dbReference type="PANTHER" id="PTHR11575:SF24">
    <property type="entry name" value="5'-NUCLEOTIDASE"/>
    <property type="match status" value="1"/>
</dbReference>
<gene>
    <name evidence="4" type="ORF">CGZ94_01485</name>
</gene>
<dbReference type="Proteomes" id="UP000215896">
    <property type="component" value="Unassembled WGS sequence"/>
</dbReference>
<dbReference type="GO" id="GO:0008768">
    <property type="term" value="F:UDP-sugar diphosphatase activity"/>
    <property type="evidence" value="ECO:0007669"/>
    <property type="project" value="TreeGrafter"/>
</dbReference>
<dbReference type="PRINTS" id="PR01607">
    <property type="entry name" value="APYRASEFAMLY"/>
</dbReference>
<dbReference type="GO" id="GO:0009166">
    <property type="term" value="P:nucleotide catabolic process"/>
    <property type="evidence" value="ECO:0007669"/>
    <property type="project" value="InterPro"/>
</dbReference>
<dbReference type="InterPro" id="IPR006179">
    <property type="entry name" value="5_nucleotidase/apyrase"/>
</dbReference>
<dbReference type="AlphaFoldDB" id="A0A255GW93"/>
<name>A0A255GW93_9ACTN</name>
<dbReference type="InterPro" id="IPR013207">
    <property type="entry name" value="LGFP"/>
</dbReference>
<dbReference type="EMBL" id="NMVO01000001">
    <property type="protein sequence ID" value="OYO17594.1"/>
    <property type="molecule type" value="Genomic_DNA"/>
</dbReference>
<dbReference type="GO" id="GO:0030288">
    <property type="term" value="C:outer membrane-bounded periplasmic space"/>
    <property type="evidence" value="ECO:0007669"/>
    <property type="project" value="TreeGrafter"/>
</dbReference>
<reference evidence="4 5" key="1">
    <citation type="submission" date="2017-07" db="EMBL/GenBank/DDBJ databases">
        <title>Draft whole genome sequences of clinical Proprionibacteriaceae strains.</title>
        <authorList>
            <person name="Bernier A.-M."/>
            <person name="Bernard K."/>
            <person name="Domingo M.-C."/>
        </authorList>
    </citation>
    <scope>NUCLEOTIDE SEQUENCE [LARGE SCALE GENOMIC DNA]</scope>
    <source>
        <strain evidence="4 5">NML 030167</strain>
    </source>
</reference>
<proteinExistence type="predicted"/>
<evidence type="ECO:0000313" key="4">
    <source>
        <dbReference type="EMBL" id="OYO17594.1"/>
    </source>
</evidence>
<dbReference type="InterPro" id="IPR029052">
    <property type="entry name" value="Metallo-depent_PP-like"/>
</dbReference>
<dbReference type="PANTHER" id="PTHR11575">
    <property type="entry name" value="5'-NUCLEOTIDASE-RELATED"/>
    <property type="match status" value="1"/>
</dbReference>
<protein>
    <recommendedName>
        <fullName evidence="3">5'-Nucleotidase C-terminal domain-containing protein</fullName>
    </recommendedName>
</protein>
<dbReference type="InterPro" id="IPR036907">
    <property type="entry name" value="5'-Nucleotdase_C_sf"/>
</dbReference>
<evidence type="ECO:0000256" key="1">
    <source>
        <dbReference type="SAM" id="MobiDB-lite"/>
    </source>
</evidence>
<evidence type="ECO:0000256" key="2">
    <source>
        <dbReference type="SAM" id="SignalP"/>
    </source>
</evidence>
<feature type="chain" id="PRO_5012445700" description="5'-Nucleotidase C-terminal domain-containing protein" evidence="2">
    <location>
        <begin position="30"/>
        <end position="959"/>
    </location>
</feature>
<sequence length="959" mass="100241">MQIPGWFRGAAATACALGLVAGPVATAYAAPTPTPSPSTTRTPTPTPSAQSSSAQSPTASTTASATPSRTPAKVKATPAAQCVNESKLTLLGFNDFHGRLAQSNPDTVGFFGDIEKLRAEAGGDANTILYGAGDSVGGSLFTSASQDDNPTIDILNAAGVDGSAVGNHEFDKGAKDFTDRIVPRAKFPYTAANIVSTSTGQPIAQPYTIFDKAGLKVAVVGAVTGDLGSLVSPAGMEGWKVTDPVDAVNAQVAQLKDGNPANGEADLVIASFHEGSPGSTTEPTTAPPSAPAFDRIINGTDSRVSAILNGHTHQTYAYQAPVPGMTGVTRPVIQTGSYATNIGKIELGFDPATKQVGCYSVTNIKSTMTSATATATYERARQVKTILDEALAQAKVVGSQVVGEATAPIAREAGASRNRESVMSDTVAQMFYDQLSAGNPNFIGMQNPGGTRADINAGEITYEEAASILPFANSLMTTEITGAQLKTVLEQQWQRDAAGNVPSRPYLQLGLSRNVSYTYDASRAEGDRITSIAINGKAVDPAAKYTVGSGSFLIAGGDNFFELGKGTNTRDSGRVDLEAFVDWVKKNTPLSPSYARQSVSMTPKADVLEEGKATTFRLGVPSTVAPDTIDMTVNGTTAPPQPNTRVVATINDQQVGEAAISNGQGELTVTLPAGMPAGSAILKLVASPTNTTAYVPVTLQPAYGPLGKPIGNKFCGLRDGGCGQHFENGSVYSSPNTGEHVVKGAIRDKWAATGWETGKLGYPTSDEFCGLRDGGCAQRFEGGLIYWTPATGAYPVWGAISVAYADVRWETSKLGYPTSDEFCGLRDGGCAQRFTGGLIYWSPASGPAPVWGAIGQKYADLGWETGQLGYPLGGEFCGLRDGGCAQRFQGGSIYWSPASGAHQSWGLIRDYWAGNGWETGRFGYPVWDEQCAPNGDAWECRQSYQGGVIVYNSRTGMRG</sequence>